<name>A0A4R1RQ91_HYDET</name>
<gene>
    <name evidence="2" type="ORF">EDC14_1013103</name>
</gene>
<dbReference type="EMBL" id="SLUN01000013">
    <property type="protein sequence ID" value="TCL68561.1"/>
    <property type="molecule type" value="Genomic_DNA"/>
</dbReference>
<protein>
    <submittedName>
        <fullName evidence="2">Sugar phosphate isomerase/epimerase</fullName>
    </submittedName>
</protein>
<organism evidence="2 3">
    <name type="scientific">Hydrogenispora ethanolica</name>
    <dbReference type="NCBI Taxonomy" id="1082276"/>
    <lineage>
        <taxon>Bacteria</taxon>
        <taxon>Bacillati</taxon>
        <taxon>Bacillota</taxon>
        <taxon>Hydrogenispora</taxon>
    </lineage>
</organism>
<evidence type="ECO:0000313" key="2">
    <source>
        <dbReference type="EMBL" id="TCL68561.1"/>
    </source>
</evidence>
<feature type="domain" description="Xylose isomerase-like TIM barrel" evidence="1">
    <location>
        <begin position="19"/>
        <end position="284"/>
    </location>
</feature>
<evidence type="ECO:0000313" key="3">
    <source>
        <dbReference type="Proteomes" id="UP000295008"/>
    </source>
</evidence>
<dbReference type="Gene3D" id="3.20.20.150">
    <property type="entry name" value="Divalent-metal-dependent TIM barrel enzymes"/>
    <property type="match status" value="1"/>
</dbReference>
<reference evidence="2 3" key="1">
    <citation type="submission" date="2019-03" db="EMBL/GenBank/DDBJ databases">
        <title>Genomic Encyclopedia of Type Strains, Phase IV (KMG-IV): sequencing the most valuable type-strain genomes for metagenomic binning, comparative biology and taxonomic classification.</title>
        <authorList>
            <person name="Goeker M."/>
        </authorList>
    </citation>
    <scope>NUCLEOTIDE SEQUENCE [LARGE SCALE GENOMIC DNA]</scope>
    <source>
        <strain evidence="2 3">LX-B</strain>
    </source>
</reference>
<dbReference type="InterPro" id="IPR036237">
    <property type="entry name" value="Xyl_isomerase-like_sf"/>
</dbReference>
<dbReference type="SUPFAM" id="SSF51658">
    <property type="entry name" value="Xylose isomerase-like"/>
    <property type="match status" value="1"/>
</dbReference>
<dbReference type="GO" id="GO:0016853">
    <property type="term" value="F:isomerase activity"/>
    <property type="evidence" value="ECO:0007669"/>
    <property type="project" value="UniProtKB-KW"/>
</dbReference>
<dbReference type="AlphaFoldDB" id="A0A4R1RQ91"/>
<sequence length="287" mass="32696">MKFAVFTVSTPEYDPRQTVRRLREIGYDGVEWRIAAAPPAEKPADYTYERRYWCYNQSTLDLETLPERAAEVRAFTSEAGLEICSLTTYLLPDQLAAVERVLQAARQMDCPNIRVNAPNFKDGDHYPTLFERTVGQLRQLEPLAARYGVRINLEIHMGNIIPSASAAYRLVSGFDPRHIGIIFDPGNMVYEGFENYRLGVELLGPYLAHVHVKNAIWQQTETTPDGVQVWQPTWAPVKSGFADLRRLARVLKEAGYQGYLSLEDFSNEEDTESKLRNNLAFMKEITA</sequence>
<dbReference type="PANTHER" id="PTHR12110">
    <property type="entry name" value="HYDROXYPYRUVATE ISOMERASE"/>
    <property type="match status" value="1"/>
</dbReference>
<evidence type="ECO:0000259" key="1">
    <source>
        <dbReference type="Pfam" id="PF01261"/>
    </source>
</evidence>
<keyword evidence="2" id="KW-0413">Isomerase</keyword>
<dbReference type="Proteomes" id="UP000295008">
    <property type="component" value="Unassembled WGS sequence"/>
</dbReference>
<comment type="caution">
    <text evidence="2">The sequence shown here is derived from an EMBL/GenBank/DDBJ whole genome shotgun (WGS) entry which is preliminary data.</text>
</comment>
<dbReference type="RefSeq" id="WP_165907980.1">
    <property type="nucleotide sequence ID" value="NZ_SLUN01000013.1"/>
</dbReference>
<dbReference type="Pfam" id="PF01261">
    <property type="entry name" value="AP_endonuc_2"/>
    <property type="match status" value="1"/>
</dbReference>
<dbReference type="InterPro" id="IPR013022">
    <property type="entry name" value="Xyl_isomerase-like_TIM-brl"/>
</dbReference>
<keyword evidence="3" id="KW-1185">Reference proteome</keyword>
<accession>A0A4R1RQ91</accession>
<proteinExistence type="predicted"/>
<dbReference type="PANTHER" id="PTHR12110:SF41">
    <property type="entry name" value="INOSOSE DEHYDRATASE"/>
    <property type="match status" value="1"/>
</dbReference>
<dbReference type="InterPro" id="IPR050312">
    <property type="entry name" value="IolE/XylAMocC-like"/>
</dbReference>